<organism evidence="1 2">
    <name type="scientific">Albidovulum denitrificans</name>
    <dbReference type="NCBI Taxonomy" id="404881"/>
    <lineage>
        <taxon>Bacteria</taxon>
        <taxon>Pseudomonadati</taxon>
        <taxon>Pseudomonadota</taxon>
        <taxon>Alphaproteobacteria</taxon>
        <taxon>Rhodobacterales</taxon>
        <taxon>Paracoccaceae</taxon>
        <taxon>Albidovulum</taxon>
    </lineage>
</organism>
<gene>
    <name evidence="1" type="ORF">LX70_00965</name>
</gene>
<evidence type="ECO:0000313" key="1">
    <source>
        <dbReference type="EMBL" id="PQV59142.1"/>
    </source>
</evidence>
<proteinExistence type="predicted"/>
<name>A0A2S8SEI2_9RHOB</name>
<dbReference type="Proteomes" id="UP000238338">
    <property type="component" value="Unassembled WGS sequence"/>
</dbReference>
<keyword evidence="2" id="KW-1185">Reference proteome</keyword>
<evidence type="ECO:0000313" key="2">
    <source>
        <dbReference type="Proteomes" id="UP000238338"/>
    </source>
</evidence>
<comment type="caution">
    <text evidence="1">The sequence shown here is derived from an EMBL/GenBank/DDBJ whole genome shotgun (WGS) entry which is preliminary data.</text>
</comment>
<reference evidence="1 2" key="1">
    <citation type="submission" date="2018-02" db="EMBL/GenBank/DDBJ databases">
        <title>Genomic Encyclopedia of Archaeal and Bacterial Type Strains, Phase II (KMG-II): from individual species to whole genera.</title>
        <authorList>
            <person name="Goeker M."/>
        </authorList>
    </citation>
    <scope>NUCLEOTIDE SEQUENCE [LARGE SCALE GENOMIC DNA]</scope>
    <source>
        <strain evidence="1 2">DSM 18921</strain>
    </source>
</reference>
<dbReference type="AlphaFoldDB" id="A0A2S8SEI2"/>
<sequence>MIHDRHAALEVFLVQDVILTLGGLRGTLGWLGTAEDCSPVQRAEAFARIARQIGAVEDRARALWQDMRTPPPDDAGAAANLFLPEAGEAALPARAIFRTCRAGA</sequence>
<dbReference type="RefSeq" id="WP_105513339.1">
    <property type="nucleotide sequence ID" value="NZ_PVEP01000001.1"/>
</dbReference>
<accession>A0A2S8SEI2</accession>
<dbReference type="EMBL" id="PVEP01000001">
    <property type="protein sequence ID" value="PQV59142.1"/>
    <property type="molecule type" value="Genomic_DNA"/>
</dbReference>
<protein>
    <submittedName>
        <fullName evidence="1">Uncharacterized protein</fullName>
    </submittedName>
</protein>